<gene>
    <name evidence="2" type="ORF">L9F63_005428</name>
</gene>
<feature type="non-terminal residue" evidence="2">
    <location>
        <position position="1"/>
    </location>
</feature>
<keyword evidence="1" id="KW-0472">Membrane</keyword>
<evidence type="ECO:0000256" key="1">
    <source>
        <dbReference type="SAM" id="Phobius"/>
    </source>
</evidence>
<reference evidence="2" key="2">
    <citation type="submission" date="2023-05" db="EMBL/GenBank/DDBJ databases">
        <authorList>
            <person name="Fouks B."/>
        </authorList>
    </citation>
    <scope>NUCLEOTIDE SEQUENCE</scope>
    <source>
        <strain evidence="2">Stay&amp;Tobe</strain>
        <tissue evidence="2">Testes</tissue>
    </source>
</reference>
<dbReference type="EMBL" id="JASPKZ010008886">
    <property type="protein sequence ID" value="KAJ9578361.1"/>
    <property type="molecule type" value="Genomic_DNA"/>
</dbReference>
<comment type="caution">
    <text evidence="2">The sequence shown here is derived from an EMBL/GenBank/DDBJ whole genome shotgun (WGS) entry which is preliminary data.</text>
</comment>
<keyword evidence="3" id="KW-1185">Reference proteome</keyword>
<feature type="transmembrane region" description="Helical" evidence="1">
    <location>
        <begin position="71"/>
        <end position="91"/>
    </location>
</feature>
<name>A0AAD7ZD81_DIPPU</name>
<evidence type="ECO:0000313" key="2">
    <source>
        <dbReference type="EMBL" id="KAJ9578361.1"/>
    </source>
</evidence>
<sequence>RKLLFWSTGISLMGPSSLDFSTLVCWRLFNGFVLNAILLNGGGLIYWASAGSSLMGVIYINCFISEFFQFLLFINGRYSLMGGILFCWLFFNGRGGR</sequence>
<organism evidence="2 3">
    <name type="scientific">Diploptera punctata</name>
    <name type="common">Pacific beetle cockroach</name>
    <dbReference type="NCBI Taxonomy" id="6984"/>
    <lineage>
        <taxon>Eukaryota</taxon>
        <taxon>Metazoa</taxon>
        <taxon>Ecdysozoa</taxon>
        <taxon>Arthropoda</taxon>
        <taxon>Hexapoda</taxon>
        <taxon>Insecta</taxon>
        <taxon>Pterygota</taxon>
        <taxon>Neoptera</taxon>
        <taxon>Polyneoptera</taxon>
        <taxon>Dictyoptera</taxon>
        <taxon>Blattodea</taxon>
        <taxon>Blaberoidea</taxon>
        <taxon>Blaberidae</taxon>
        <taxon>Diplopterinae</taxon>
        <taxon>Diploptera</taxon>
    </lineage>
</organism>
<accession>A0AAD7ZD81</accession>
<proteinExistence type="predicted"/>
<keyword evidence="1" id="KW-1133">Transmembrane helix</keyword>
<dbReference type="AlphaFoldDB" id="A0AAD7ZD81"/>
<dbReference type="Proteomes" id="UP001233999">
    <property type="component" value="Unassembled WGS sequence"/>
</dbReference>
<keyword evidence="1" id="KW-0812">Transmembrane</keyword>
<protein>
    <submittedName>
        <fullName evidence="2">Uncharacterized protein</fullName>
    </submittedName>
</protein>
<feature type="non-terminal residue" evidence="2">
    <location>
        <position position="97"/>
    </location>
</feature>
<evidence type="ECO:0000313" key="3">
    <source>
        <dbReference type="Proteomes" id="UP001233999"/>
    </source>
</evidence>
<reference evidence="2" key="1">
    <citation type="journal article" date="2023" name="IScience">
        <title>Live-bearing cockroach genome reveals convergent evolutionary mechanisms linked to viviparity in insects and beyond.</title>
        <authorList>
            <person name="Fouks B."/>
            <person name="Harrison M.C."/>
            <person name="Mikhailova A.A."/>
            <person name="Marchal E."/>
            <person name="English S."/>
            <person name="Carruthers M."/>
            <person name="Jennings E.C."/>
            <person name="Chiamaka E.L."/>
            <person name="Frigard R.A."/>
            <person name="Pippel M."/>
            <person name="Attardo G.M."/>
            <person name="Benoit J.B."/>
            <person name="Bornberg-Bauer E."/>
            <person name="Tobe S.S."/>
        </authorList>
    </citation>
    <scope>NUCLEOTIDE SEQUENCE</scope>
    <source>
        <strain evidence="2">Stay&amp;Tobe</strain>
    </source>
</reference>